<dbReference type="SMART" id="SM01347">
    <property type="entry name" value="Mre11_DNA_bind"/>
    <property type="match status" value="1"/>
</dbReference>
<feature type="region of interest" description="Disordered" evidence="1">
    <location>
        <begin position="381"/>
        <end position="653"/>
    </location>
</feature>
<dbReference type="Pfam" id="PF04152">
    <property type="entry name" value="Mre11_DNA_bind"/>
    <property type="match status" value="1"/>
</dbReference>
<feature type="compositionally biased region" description="Polar residues" evidence="1">
    <location>
        <begin position="478"/>
        <end position="492"/>
    </location>
</feature>
<feature type="compositionally biased region" description="Low complexity" evidence="1">
    <location>
        <begin position="610"/>
        <end position="640"/>
    </location>
</feature>
<evidence type="ECO:0000313" key="3">
    <source>
        <dbReference type="EMBL" id="KAF5832459.1"/>
    </source>
</evidence>
<dbReference type="PANTHER" id="PTHR10139">
    <property type="entry name" value="DOUBLE-STRAND BREAK REPAIR PROTEIN MRE11"/>
    <property type="match status" value="1"/>
</dbReference>
<sequence>MLALMSAESRLRRLFAQLSWSTLVRTIDIIKKYCFCDKPVRFQILSDQDAFVSGIANYQDPNLNVGLPIFTIHGNHDDPGGTENLSAVDILSSCGLVNYFGKTKITGESAHTTGKISIAPILMQKGETKLALYGLGNIRDERLGRLFQTAGAVTWLQPDDAPGYPRTDWFNIFTLHQNRVTHGPKTRNYVQESQFPGFLDLVIWGHEHECKPDLEVGEAARKHYFVVDIKGQQWRHTRYALQSQRPFAYEAVTLREVTLPAPLNPENPDSINAYLESKVNSLIKKVTARQPDVSNVMLPLIRIKARIEDLIAENLHDNLKFLKEEELANALHKFVDKDEKHALAECVTQELEERLQASMARRVFEQTQANDEDLRSQLASVVKEERERKGPPPSASELITQRELSQIARDSAGEPERDAGGPSRAATTSEQGPMPPPSTTPTRGGRGGRGRGVKAPAAPKSTTTGRGRGRGGGRQATLADTLSRRASTSIRAQPSEEEDLDDEGTSRASTRPGKRTRPAPAAEDDVIENDDGPAPSPSRSEASTPHRNGGAAAVGRPERAAAQKKRQRASRSRAQPAPAPSHPTEDDIINCDEEPAPSGRAQQPSASVQPTPSSSMGGAASGRPAGRALPGSLSQGTSQSKGGGGKSGWGKAR</sequence>
<gene>
    <name evidence="3" type="ORF">DUNSADRAFT_11625</name>
</gene>
<feature type="compositionally biased region" description="Low complexity" evidence="1">
    <location>
        <begin position="453"/>
        <end position="465"/>
    </location>
</feature>
<dbReference type="Pfam" id="PF00149">
    <property type="entry name" value="Metallophos"/>
    <property type="match status" value="1"/>
</dbReference>
<organism evidence="3 4">
    <name type="scientific">Dunaliella salina</name>
    <name type="common">Green alga</name>
    <name type="synonym">Protococcus salinus</name>
    <dbReference type="NCBI Taxonomy" id="3046"/>
    <lineage>
        <taxon>Eukaryota</taxon>
        <taxon>Viridiplantae</taxon>
        <taxon>Chlorophyta</taxon>
        <taxon>core chlorophytes</taxon>
        <taxon>Chlorophyceae</taxon>
        <taxon>CS clade</taxon>
        <taxon>Chlamydomonadales</taxon>
        <taxon>Dunaliellaceae</taxon>
        <taxon>Dunaliella</taxon>
    </lineage>
</organism>
<feature type="domain" description="Mre11 DNA-binding" evidence="2">
    <location>
        <begin position="234"/>
        <end position="334"/>
    </location>
</feature>
<dbReference type="SUPFAM" id="SSF56300">
    <property type="entry name" value="Metallo-dependent phosphatases"/>
    <property type="match status" value="1"/>
</dbReference>
<feature type="compositionally biased region" description="Polar residues" evidence="1">
    <location>
        <begin position="600"/>
        <end position="609"/>
    </location>
</feature>
<feature type="compositionally biased region" description="Gly residues" evidence="1">
    <location>
        <begin position="641"/>
        <end position="653"/>
    </location>
</feature>
<dbReference type="Proteomes" id="UP000815325">
    <property type="component" value="Unassembled WGS sequence"/>
</dbReference>
<dbReference type="EMBL" id="MU069871">
    <property type="protein sequence ID" value="KAF5832459.1"/>
    <property type="molecule type" value="Genomic_DNA"/>
</dbReference>
<dbReference type="InterPro" id="IPR004843">
    <property type="entry name" value="Calcineurin-like_PHP"/>
</dbReference>
<accession>A0ABQ7GCW6</accession>
<dbReference type="InterPro" id="IPR007281">
    <property type="entry name" value="Mre11_DNA-bd"/>
</dbReference>
<feature type="compositionally biased region" description="Polar residues" evidence="1">
    <location>
        <begin position="537"/>
        <end position="546"/>
    </location>
</feature>
<evidence type="ECO:0000313" key="4">
    <source>
        <dbReference type="Proteomes" id="UP000815325"/>
    </source>
</evidence>
<protein>
    <submittedName>
        <fullName evidence="3">Double-strand break repair protein MRE11-like protein</fullName>
    </submittedName>
</protein>
<feature type="compositionally biased region" description="Acidic residues" evidence="1">
    <location>
        <begin position="586"/>
        <end position="595"/>
    </location>
</feature>
<keyword evidence="4" id="KW-1185">Reference proteome</keyword>
<dbReference type="InterPro" id="IPR029052">
    <property type="entry name" value="Metallo-depent_PP-like"/>
</dbReference>
<name>A0ABQ7GCW6_DUNSA</name>
<proteinExistence type="predicted"/>
<feature type="compositionally biased region" description="Basic residues" evidence="1">
    <location>
        <begin position="562"/>
        <end position="571"/>
    </location>
</feature>
<comment type="caution">
    <text evidence="3">The sequence shown here is derived from an EMBL/GenBank/DDBJ whole genome shotgun (WGS) entry which is preliminary data.</text>
</comment>
<dbReference type="PANTHER" id="PTHR10139:SF1">
    <property type="entry name" value="DOUBLE-STRAND BREAK REPAIR PROTEIN MRE11"/>
    <property type="match status" value="1"/>
</dbReference>
<evidence type="ECO:0000259" key="2">
    <source>
        <dbReference type="SMART" id="SM01347"/>
    </source>
</evidence>
<reference evidence="3" key="1">
    <citation type="submission" date="2017-08" db="EMBL/GenBank/DDBJ databases">
        <authorList>
            <person name="Polle J.E."/>
            <person name="Barry K."/>
            <person name="Cushman J."/>
            <person name="Schmutz J."/>
            <person name="Tran D."/>
            <person name="Hathwaick L.T."/>
            <person name="Yim W.C."/>
            <person name="Jenkins J."/>
            <person name="Mckie-Krisberg Z.M."/>
            <person name="Prochnik S."/>
            <person name="Lindquist E."/>
            <person name="Dockter R.B."/>
            <person name="Adam C."/>
            <person name="Molina H."/>
            <person name="Bunkerborg J."/>
            <person name="Jin E."/>
            <person name="Buchheim M."/>
            <person name="Magnuson J."/>
        </authorList>
    </citation>
    <scope>NUCLEOTIDE SEQUENCE</scope>
    <source>
        <strain evidence="3">CCAP 19/18</strain>
    </source>
</reference>
<feature type="compositionally biased region" description="Acidic residues" evidence="1">
    <location>
        <begin position="522"/>
        <end position="531"/>
    </location>
</feature>
<dbReference type="Gene3D" id="3.60.21.10">
    <property type="match status" value="1"/>
</dbReference>
<evidence type="ECO:0000256" key="1">
    <source>
        <dbReference type="SAM" id="MobiDB-lite"/>
    </source>
</evidence>